<accession>A0A0U1DU99</accession>
<protein>
    <recommendedName>
        <fullName evidence="3">Sulfotransferase family protein</fullName>
    </recommendedName>
</protein>
<evidence type="ECO:0008006" key="3">
    <source>
        <dbReference type="Google" id="ProtNLM"/>
    </source>
</evidence>
<dbReference type="Gene3D" id="3.40.50.300">
    <property type="entry name" value="P-loop containing nucleotide triphosphate hydrolases"/>
    <property type="match status" value="1"/>
</dbReference>
<dbReference type="RefSeq" id="WP_090423247.1">
    <property type="nucleotide sequence ID" value="NZ_CTEC01000002.1"/>
</dbReference>
<dbReference type="EMBL" id="CTEC01000002">
    <property type="protein sequence ID" value="CQD22832.1"/>
    <property type="molecule type" value="Genomic_DNA"/>
</dbReference>
<reference evidence="2" key="1">
    <citation type="submission" date="2015-03" db="EMBL/GenBank/DDBJ databases">
        <authorList>
            <person name="Urmite Genomes"/>
        </authorList>
    </citation>
    <scope>NUCLEOTIDE SEQUENCE [LARGE SCALE GENOMIC DNA]</scope>
    <source>
        <strain evidence="2">CSUR P1344</strain>
    </source>
</reference>
<dbReference type="AlphaFoldDB" id="A0A0U1DU99"/>
<evidence type="ECO:0000313" key="1">
    <source>
        <dbReference type="EMBL" id="CQD22832.1"/>
    </source>
</evidence>
<proteinExistence type="predicted"/>
<dbReference type="Proteomes" id="UP000199601">
    <property type="component" value="Unassembled WGS sequence"/>
</dbReference>
<gene>
    <name evidence="1" type="ORF">BN000_05740</name>
</gene>
<sequence length="105" mass="12324">MTDDLSQFGIECPPTADPYLRRAISWKYQNDLIAATPLPRHWIKVRLEDFVRHQDRELGRLEEFLGFKLARIPVNHDAIGRYTQHPELVLPDFLEPTMRAHGYVL</sequence>
<name>A0A0U1DU99_9MYCO</name>
<keyword evidence="2" id="KW-1185">Reference proteome</keyword>
<organism evidence="1 2">
    <name type="scientific">Mycobacterium europaeum</name>
    <dbReference type="NCBI Taxonomy" id="761804"/>
    <lineage>
        <taxon>Bacteria</taxon>
        <taxon>Bacillati</taxon>
        <taxon>Actinomycetota</taxon>
        <taxon>Actinomycetes</taxon>
        <taxon>Mycobacteriales</taxon>
        <taxon>Mycobacteriaceae</taxon>
        <taxon>Mycobacterium</taxon>
        <taxon>Mycobacterium simiae complex</taxon>
    </lineage>
</organism>
<dbReference type="InterPro" id="IPR027417">
    <property type="entry name" value="P-loop_NTPase"/>
</dbReference>
<evidence type="ECO:0000313" key="2">
    <source>
        <dbReference type="Proteomes" id="UP000199601"/>
    </source>
</evidence>